<keyword evidence="1" id="KW-0732">Signal</keyword>
<name>A0ABT9I5K1_9GAMM</name>
<dbReference type="RefSeq" id="WP_305977431.1">
    <property type="nucleotide sequence ID" value="NZ_JAPJDZ010000124.1"/>
</dbReference>
<gene>
    <name evidence="2" type="ORF">ORJ04_20260</name>
</gene>
<protein>
    <submittedName>
        <fullName evidence="2">Uncharacterized protein</fullName>
    </submittedName>
</protein>
<reference evidence="2 3" key="1">
    <citation type="submission" date="2022-11" db="EMBL/GenBank/DDBJ databases">
        <title>Viruses from the air-sea interface of a natural surface slick.</title>
        <authorList>
            <person name="Rahlff J."/>
            <person name="Holmfeldt K."/>
        </authorList>
    </citation>
    <scope>NUCLEOTIDE SEQUENCE [LARGE SCALE GENOMIC DNA]</scope>
    <source>
        <strain evidence="2 3">SMS4</strain>
    </source>
</reference>
<accession>A0ABT9I5K1</accession>
<evidence type="ECO:0000256" key="1">
    <source>
        <dbReference type="SAM" id="SignalP"/>
    </source>
</evidence>
<dbReference type="Proteomes" id="UP001231109">
    <property type="component" value="Unassembled WGS sequence"/>
</dbReference>
<keyword evidence="3" id="KW-1185">Reference proteome</keyword>
<evidence type="ECO:0000313" key="3">
    <source>
        <dbReference type="Proteomes" id="UP001231109"/>
    </source>
</evidence>
<organism evidence="2 3">
    <name type="scientific">Rheinheimera baltica</name>
    <dbReference type="NCBI Taxonomy" id="67576"/>
    <lineage>
        <taxon>Bacteria</taxon>
        <taxon>Pseudomonadati</taxon>
        <taxon>Pseudomonadota</taxon>
        <taxon>Gammaproteobacteria</taxon>
        <taxon>Chromatiales</taxon>
        <taxon>Chromatiaceae</taxon>
        <taxon>Rheinheimera</taxon>
    </lineage>
</organism>
<evidence type="ECO:0000313" key="2">
    <source>
        <dbReference type="EMBL" id="MDP5138285.1"/>
    </source>
</evidence>
<feature type="signal peptide" evidence="1">
    <location>
        <begin position="1"/>
        <end position="19"/>
    </location>
</feature>
<feature type="non-terminal residue" evidence="2">
    <location>
        <position position="71"/>
    </location>
</feature>
<dbReference type="EMBL" id="JAPJDZ010000124">
    <property type="protein sequence ID" value="MDP5138285.1"/>
    <property type="molecule type" value="Genomic_DNA"/>
</dbReference>
<feature type="chain" id="PRO_5046981967" evidence="1">
    <location>
        <begin position="20"/>
        <end position="71"/>
    </location>
</feature>
<comment type="caution">
    <text evidence="2">The sequence shown here is derived from an EMBL/GenBank/DDBJ whole genome shotgun (WGS) entry which is preliminary data.</text>
</comment>
<sequence>MKLIIFTTTFLLTALPVLADDANPSAIDYAMYFQSAVKDSEDCSMKLVSGQLQAVNKISGKLISNPAMTCP</sequence>
<proteinExistence type="predicted"/>